<dbReference type="Pfam" id="PF13359">
    <property type="entry name" value="DDE_Tnp_4"/>
    <property type="match status" value="1"/>
</dbReference>
<dbReference type="AlphaFoldDB" id="A0A2B4QY92"/>
<feature type="domain" description="DDE Tnp4" evidence="3">
    <location>
        <begin position="103"/>
        <end position="271"/>
    </location>
</feature>
<organism evidence="4 5">
    <name type="scientific">Stylophora pistillata</name>
    <name type="common">Smooth cauliflower coral</name>
    <dbReference type="NCBI Taxonomy" id="50429"/>
    <lineage>
        <taxon>Eukaryota</taxon>
        <taxon>Metazoa</taxon>
        <taxon>Cnidaria</taxon>
        <taxon>Anthozoa</taxon>
        <taxon>Hexacorallia</taxon>
        <taxon>Scleractinia</taxon>
        <taxon>Astrocoeniina</taxon>
        <taxon>Pocilloporidae</taxon>
        <taxon>Stylophora</taxon>
    </lineage>
</organism>
<comment type="cofactor">
    <cofactor evidence="1">
        <name>a divalent metal cation</name>
        <dbReference type="ChEBI" id="CHEBI:60240"/>
    </cofactor>
</comment>
<protein>
    <recommendedName>
        <fullName evidence="3">DDE Tnp4 domain-containing protein</fullName>
    </recommendedName>
</protein>
<evidence type="ECO:0000256" key="2">
    <source>
        <dbReference type="ARBA" id="ARBA00022723"/>
    </source>
</evidence>
<dbReference type="InterPro" id="IPR027806">
    <property type="entry name" value="HARBI1_dom"/>
</dbReference>
<evidence type="ECO:0000313" key="5">
    <source>
        <dbReference type="Proteomes" id="UP000225706"/>
    </source>
</evidence>
<keyword evidence="2" id="KW-0479">Metal-binding</keyword>
<dbReference type="STRING" id="50429.A0A2B4QY92"/>
<comment type="caution">
    <text evidence="4">The sequence shown here is derived from an EMBL/GenBank/DDBJ whole genome shotgun (WGS) entry which is preliminary data.</text>
</comment>
<dbReference type="EMBL" id="LSMT01003135">
    <property type="protein sequence ID" value="PFX11234.1"/>
    <property type="molecule type" value="Genomic_DNA"/>
</dbReference>
<evidence type="ECO:0000313" key="4">
    <source>
        <dbReference type="EMBL" id="PFX11234.1"/>
    </source>
</evidence>
<keyword evidence="5" id="KW-1185">Reference proteome</keyword>
<proteinExistence type="predicted"/>
<dbReference type="Proteomes" id="UP000225706">
    <property type="component" value="Unassembled WGS sequence"/>
</dbReference>
<dbReference type="OrthoDB" id="5983365at2759"/>
<dbReference type="GO" id="GO:0046872">
    <property type="term" value="F:metal ion binding"/>
    <property type="evidence" value="ECO:0007669"/>
    <property type="project" value="UniProtKB-KW"/>
</dbReference>
<reference evidence="5" key="1">
    <citation type="journal article" date="2017" name="bioRxiv">
        <title>Comparative analysis of the genomes of Stylophora pistillata and Acropora digitifera provides evidence for extensive differences between species of corals.</title>
        <authorList>
            <person name="Voolstra C.R."/>
            <person name="Li Y."/>
            <person name="Liew Y.J."/>
            <person name="Baumgarten S."/>
            <person name="Zoccola D."/>
            <person name="Flot J.-F."/>
            <person name="Tambutte S."/>
            <person name="Allemand D."/>
            <person name="Aranda M."/>
        </authorList>
    </citation>
    <scope>NUCLEOTIDE SEQUENCE [LARGE SCALE GENOMIC DNA]</scope>
</reference>
<evidence type="ECO:0000256" key="1">
    <source>
        <dbReference type="ARBA" id="ARBA00001968"/>
    </source>
</evidence>
<dbReference type="PANTHER" id="PTHR23080:SF133">
    <property type="entry name" value="SI:CH211-262I1.5-RELATED"/>
    <property type="match status" value="1"/>
</dbReference>
<dbReference type="PANTHER" id="PTHR23080">
    <property type="entry name" value="THAP DOMAIN PROTEIN"/>
    <property type="match status" value="1"/>
</dbReference>
<gene>
    <name evidence="4" type="ORF">AWC38_SpisGene25166</name>
</gene>
<name>A0A2B4QY92_STYPI</name>
<evidence type="ECO:0000259" key="3">
    <source>
        <dbReference type="Pfam" id="PF13359"/>
    </source>
</evidence>
<sequence length="278" mass="31171">MKLSRGLYWVNKLVKCSTSNVVSWDSKRAKQVRIDPNSLFDSDTEIGESPLELSDEEDSVTNDNKYYSNQSVEDDFLLVLMKLRLGLSTIDLAEKYPNTIIIIDATELRIQTPSSLLRQSQSYSSYKSTNTFKSLIGVDAKGGIVFVSQLYIGSISDKEIVIRSGFLEILKNKVAVGEILAGDAVMADKGFDIGDELKKVNLRLNIPPFLSNQFAFSEGDVVKTQTVAQHQIHIERAIGKVHRFKIFSSEIQVTMFGIINQIWTVCCMLSNFIEPILD</sequence>
<accession>A0A2B4QY92</accession>